<evidence type="ECO:0000313" key="2">
    <source>
        <dbReference type="Proteomes" id="UP001196870"/>
    </source>
</evidence>
<organism evidence="1 2">
    <name type="scientific">Plastoroseomonas hellenica</name>
    <dbReference type="NCBI Taxonomy" id="2687306"/>
    <lineage>
        <taxon>Bacteria</taxon>
        <taxon>Pseudomonadati</taxon>
        <taxon>Pseudomonadota</taxon>
        <taxon>Alphaproteobacteria</taxon>
        <taxon>Acetobacterales</taxon>
        <taxon>Acetobacteraceae</taxon>
        <taxon>Plastoroseomonas</taxon>
    </lineage>
</organism>
<reference evidence="2" key="1">
    <citation type="journal article" date="2021" name="Syst. Appl. Microbiol.">
        <title>Roseomonas hellenica sp. nov., isolated from roots of wild-growing Alkanna tinctoria.</title>
        <authorList>
            <person name="Rat A."/>
            <person name="Naranjo H.D."/>
            <person name="Lebbe L."/>
            <person name="Cnockaert M."/>
            <person name="Krigas N."/>
            <person name="Grigoriadou K."/>
            <person name="Maloupa E."/>
            <person name="Willems A."/>
        </authorList>
    </citation>
    <scope>NUCLEOTIDE SEQUENCE [LARGE SCALE GENOMIC DNA]</scope>
    <source>
        <strain evidence="2">LMG 31523</strain>
    </source>
</reference>
<gene>
    <name evidence="1" type="ORF">GXW71_17445</name>
</gene>
<sequence length="167" mass="18038">MAWRIGIRVQDLKCYPHYAMVPDQAIVVFEHADGSRQLGMRIAQPMSGVILVEGKSAGTLIRPGERQMHTVLDVSALTELVVDPEMGSGRAKPGVPVFAVWDNRDGKLVGLEMEVAHQAQQGAAVENHAIPLPGTPPTSSIGAIRRRIGTVAVRWKDAAVLEETDEA</sequence>
<accession>A0ABS5F0R9</accession>
<dbReference type="Proteomes" id="UP001196870">
    <property type="component" value="Unassembled WGS sequence"/>
</dbReference>
<keyword evidence="2" id="KW-1185">Reference proteome</keyword>
<name>A0ABS5F0R9_9PROT</name>
<dbReference type="EMBL" id="JAAGBB010000020">
    <property type="protein sequence ID" value="MBR0666149.1"/>
    <property type="molecule type" value="Genomic_DNA"/>
</dbReference>
<comment type="caution">
    <text evidence="1">The sequence shown here is derived from an EMBL/GenBank/DDBJ whole genome shotgun (WGS) entry which is preliminary data.</text>
</comment>
<dbReference type="RefSeq" id="WP_211853820.1">
    <property type="nucleotide sequence ID" value="NZ_JAAGBB010000020.1"/>
</dbReference>
<evidence type="ECO:0008006" key="3">
    <source>
        <dbReference type="Google" id="ProtNLM"/>
    </source>
</evidence>
<proteinExistence type="predicted"/>
<evidence type="ECO:0000313" key="1">
    <source>
        <dbReference type="EMBL" id="MBR0666149.1"/>
    </source>
</evidence>
<protein>
    <recommendedName>
        <fullName evidence="3">CheW-like domain-containing protein</fullName>
    </recommendedName>
</protein>